<organism evidence="12 13">
    <name type="scientific">Parachaetomium inaequale</name>
    <dbReference type="NCBI Taxonomy" id="2588326"/>
    <lineage>
        <taxon>Eukaryota</taxon>
        <taxon>Fungi</taxon>
        <taxon>Dikarya</taxon>
        <taxon>Ascomycota</taxon>
        <taxon>Pezizomycotina</taxon>
        <taxon>Sordariomycetes</taxon>
        <taxon>Sordariomycetidae</taxon>
        <taxon>Sordariales</taxon>
        <taxon>Chaetomiaceae</taxon>
        <taxon>Parachaetomium</taxon>
    </lineage>
</organism>
<dbReference type="Proteomes" id="UP001303115">
    <property type="component" value="Unassembled WGS sequence"/>
</dbReference>
<keyword evidence="9" id="KW-0456">Lyase</keyword>
<dbReference type="GO" id="GO:0005737">
    <property type="term" value="C:cytoplasm"/>
    <property type="evidence" value="ECO:0007669"/>
    <property type="project" value="UniProtKB-SubCell"/>
</dbReference>
<evidence type="ECO:0000256" key="10">
    <source>
        <dbReference type="ARBA" id="ARBA00049406"/>
    </source>
</evidence>
<dbReference type="PANTHER" id="PTHR48078">
    <property type="entry name" value="THREONINE DEHYDRATASE, MITOCHONDRIAL-RELATED"/>
    <property type="match status" value="1"/>
</dbReference>
<dbReference type="Pfam" id="PF00291">
    <property type="entry name" value="PALP"/>
    <property type="match status" value="1"/>
</dbReference>
<evidence type="ECO:0000256" key="7">
    <source>
        <dbReference type="ARBA" id="ARBA00022490"/>
    </source>
</evidence>
<evidence type="ECO:0000256" key="2">
    <source>
        <dbReference type="ARBA" id="ARBA00004496"/>
    </source>
</evidence>
<dbReference type="Gene3D" id="3.40.50.1100">
    <property type="match status" value="2"/>
</dbReference>
<dbReference type="GO" id="GO:0003941">
    <property type="term" value="F:L-serine ammonia-lyase activity"/>
    <property type="evidence" value="ECO:0007669"/>
    <property type="project" value="UniProtKB-EC"/>
</dbReference>
<dbReference type="GO" id="GO:0006565">
    <property type="term" value="P:L-serine catabolic process"/>
    <property type="evidence" value="ECO:0007669"/>
    <property type="project" value="TreeGrafter"/>
</dbReference>
<comment type="caution">
    <text evidence="12">The sequence shown here is derived from an EMBL/GenBank/DDBJ whole genome shotgun (WGS) entry which is preliminary data.</text>
</comment>
<dbReference type="EMBL" id="MU854316">
    <property type="protein sequence ID" value="KAK4044759.1"/>
    <property type="molecule type" value="Genomic_DNA"/>
</dbReference>
<dbReference type="GO" id="GO:0030170">
    <property type="term" value="F:pyridoxal phosphate binding"/>
    <property type="evidence" value="ECO:0007669"/>
    <property type="project" value="InterPro"/>
</dbReference>
<keyword evidence="13" id="KW-1185">Reference proteome</keyword>
<feature type="domain" description="Tryptophan synthase beta chain-like PALP" evidence="11">
    <location>
        <begin position="14"/>
        <end position="343"/>
    </location>
</feature>
<comment type="subcellular location">
    <subcellularLocation>
        <location evidence="2">Cytoplasm</location>
    </subcellularLocation>
</comment>
<dbReference type="GO" id="GO:0006094">
    <property type="term" value="P:gluconeogenesis"/>
    <property type="evidence" value="ECO:0007669"/>
    <property type="project" value="UniProtKB-KW"/>
</dbReference>
<reference evidence="13" key="1">
    <citation type="journal article" date="2023" name="Mol. Phylogenet. Evol.">
        <title>Genome-scale phylogeny and comparative genomics of the fungal order Sordariales.</title>
        <authorList>
            <person name="Hensen N."/>
            <person name="Bonometti L."/>
            <person name="Westerberg I."/>
            <person name="Brannstrom I.O."/>
            <person name="Guillou S."/>
            <person name="Cros-Aarteil S."/>
            <person name="Calhoun S."/>
            <person name="Haridas S."/>
            <person name="Kuo A."/>
            <person name="Mondo S."/>
            <person name="Pangilinan J."/>
            <person name="Riley R."/>
            <person name="LaButti K."/>
            <person name="Andreopoulos B."/>
            <person name="Lipzen A."/>
            <person name="Chen C."/>
            <person name="Yan M."/>
            <person name="Daum C."/>
            <person name="Ng V."/>
            <person name="Clum A."/>
            <person name="Steindorff A."/>
            <person name="Ohm R.A."/>
            <person name="Martin F."/>
            <person name="Silar P."/>
            <person name="Natvig D.O."/>
            <person name="Lalanne C."/>
            <person name="Gautier V."/>
            <person name="Ament-Velasquez S.L."/>
            <person name="Kruys A."/>
            <person name="Hutchinson M.I."/>
            <person name="Powell A.J."/>
            <person name="Barry K."/>
            <person name="Miller A.N."/>
            <person name="Grigoriev I.V."/>
            <person name="Debuchy R."/>
            <person name="Gladieux P."/>
            <person name="Hiltunen Thoren M."/>
            <person name="Johannesson H."/>
        </authorList>
    </citation>
    <scope>NUCLEOTIDE SEQUENCE [LARGE SCALE GENOMIC DNA]</scope>
    <source>
        <strain evidence="13">CBS 284.82</strain>
    </source>
</reference>
<comment type="catalytic activity">
    <reaction evidence="10">
        <text>L-serine = pyruvate + NH4(+)</text>
        <dbReference type="Rhea" id="RHEA:19169"/>
        <dbReference type="ChEBI" id="CHEBI:15361"/>
        <dbReference type="ChEBI" id="CHEBI:28938"/>
        <dbReference type="ChEBI" id="CHEBI:33384"/>
        <dbReference type="EC" id="4.3.1.17"/>
    </reaction>
</comment>
<evidence type="ECO:0000256" key="8">
    <source>
        <dbReference type="ARBA" id="ARBA00022898"/>
    </source>
</evidence>
<sequence>MGSFSPDPPKPWVETPLIFSPPLSRVAGCNIFLKLDNTQPSGSFKSRGIGNMMLTALSTTTSPSDQDQDPLVHFYCSSGGNAGLACATTAATLRRPATIVVPTSTSAFMVSKLRELGAHVVQTGASWVEADTYLRETLLIPETPGVRKVYVPPFDHPDIWAGAATIVDEIAVDFGMGGRFAAAQPGGLDAVVCNVGGGGLLNGVMEGLERNGKRLGGGRDGVKVLAVETVGAESLYASVQAGELVTLPGITSIATSLGARRVSEKTWEWAQKAGREKLICSTVTDKEAAMACVRFLDDARILIEVACGATVATAYNGDLRRYLGKGLADEEWATRNVVLVVCGGSNTSAEILEKYKETYGIE</sequence>
<dbReference type="GO" id="GO:0006567">
    <property type="term" value="P:L-threonine catabolic process"/>
    <property type="evidence" value="ECO:0007669"/>
    <property type="project" value="TreeGrafter"/>
</dbReference>
<dbReference type="PANTHER" id="PTHR48078:SF2">
    <property type="entry name" value="CATABOLIC L-SERINE_THREONINE DEHYDRATASE"/>
    <property type="match status" value="1"/>
</dbReference>
<comment type="cofactor">
    <cofactor evidence="1">
        <name>pyridoxal 5'-phosphate</name>
        <dbReference type="ChEBI" id="CHEBI:597326"/>
    </cofactor>
</comment>
<gene>
    <name evidence="12" type="ORF">C8A01DRAFT_11752</name>
</gene>
<evidence type="ECO:0000256" key="9">
    <source>
        <dbReference type="ARBA" id="ARBA00023239"/>
    </source>
</evidence>
<evidence type="ECO:0000256" key="1">
    <source>
        <dbReference type="ARBA" id="ARBA00001933"/>
    </source>
</evidence>
<accession>A0AAN6PSZ2</accession>
<evidence type="ECO:0000256" key="3">
    <source>
        <dbReference type="ARBA" id="ARBA00004742"/>
    </source>
</evidence>
<dbReference type="GO" id="GO:0004794">
    <property type="term" value="F:threonine deaminase activity"/>
    <property type="evidence" value="ECO:0007669"/>
    <property type="project" value="TreeGrafter"/>
</dbReference>
<protein>
    <recommendedName>
        <fullName evidence="5">L-serine ammonia-lyase</fullName>
        <ecNumber evidence="5">4.3.1.17</ecNumber>
    </recommendedName>
</protein>
<dbReference type="AlphaFoldDB" id="A0AAN6PSZ2"/>
<evidence type="ECO:0000259" key="11">
    <source>
        <dbReference type="Pfam" id="PF00291"/>
    </source>
</evidence>
<evidence type="ECO:0000256" key="5">
    <source>
        <dbReference type="ARBA" id="ARBA00012093"/>
    </source>
</evidence>
<dbReference type="InterPro" id="IPR000634">
    <property type="entry name" value="Ser/Thr_deHydtase_PyrdxlP-BS"/>
</dbReference>
<proteinExistence type="inferred from homology"/>
<dbReference type="InterPro" id="IPR001926">
    <property type="entry name" value="TrpB-like_PALP"/>
</dbReference>
<comment type="similarity">
    <text evidence="4">Belongs to the serine/threonine dehydratase family.</text>
</comment>
<evidence type="ECO:0000256" key="6">
    <source>
        <dbReference type="ARBA" id="ARBA00022432"/>
    </source>
</evidence>
<name>A0AAN6PSZ2_9PEZI</name>
<dbReference type="InterPro" id="IPR036052">
    <property type="entry name" value="TrpB-like_PALP_sf"/>
</dbReference>
<dbReference type="InterPro" id="IPR050147">
    <property type="entry name" value="Ser/Thr_Dehydratase"/>
</dbReference>
<evidence type="ECO:0000256" key="4">
    <source>
        <dbReference type="ARBA" id="ARBA00010869"/>
    </source>
</evidence>
<dbReference type="GO" id="GO:0009097">
    <property type="term" value="P:isoleucine biosynthetic process"/>
    <property type="evidence" value="ECO:0007669"/>
    <property type="project" value="TreeGrafter"/>
</dbReference>
<dbReference type="EC" id="4.3.1.17" evidence="5"/>
<dbReference type="PROSITE" id="PS00165">
    <property type="entry name" value="DEHYDRATASE_SER_THR"/>
    <property type="match status" value="1"/>
</dbReference>
<keyword evidence="6" id="KW-0312">Gluconeogenesis</keyword>
<evidence type="ECO:0000313" key="12">
    <source>
        <dbReference type="EMBL" id="KAK4044759.1"/>
    </source>
</evidence>
<dbReference type="FunFam" id="3.40.50.1100:FF:000040">
    <property type="entry name" value="L-serine dehydratase, putative"/>
    <property type="match status" value="1"/>
</dbReference>
<evidence type="ECO:0000313" key="13">
    <source>
        <dbReference type="Proteomes" id="UP001303115"/>
    </source>
</evidence>
<keyword evidence="8" id="KW-0663">Pyridoxal phosphate</keyword>
<dbReference type="SUPFAM" id="SSF53686">
    <property type="entry name" value="Tryptophan synthase beta subunit-like PLP-dependent enzymes"/>
    <property type="match status" value="1"/>
</dbReference>
<keyword evidence="7" id="KW-0963">Cytoplasm</keyword>
<comment type="pathway">
    <text evidence="3">Carbohydrate biosynthesis; gluconeogenesis.</text>
</comment>